<keyword evidence="2" id="KW-1133">Transmembrane helix</keyword>
<organism evidence="3 4">
    <name type="scientific">Hymenoscyphus fraxineus</name>
    <dbReference type="NCBI Taxonomy" id="746836"/>
    <lineage>
        <taxon>Eukaryota</taxon>
        <taxon>Fungi</taxon>
        <taxon>Dikarya</taxon>
        <taxon>Ascomycota</taxon>
        <taxon>Pezizomycotina</taxon>
        <taxon>Leotiomycetes</taxon>
        <taxon>Helotiales</taxon>
        <taxon>Helotiaceae</taxon>
        <taxon>Hymenoscyphus</taxon>
    </lineage>
</organism>
<feature type="transmembrane region" description="Helical" evidence="2">
    <location>
        <begin position="38"/>
        <end position="59"/>
    </location>
</feature>
<protein>
    <submittedName>
        <fullName evidence="3">Uncharacterized protein</fullName>
    </submittedName>
</protein>
<comment type="caution">
    <text evidence="3">The sequence shown here is derived from an EMBL/GenBank/DDBJ whole genome shotgun (WGS) entry which is preliminary data.</text>
</comment>
<keyword evidence="2" id="KW-0472">Membrane</keyword>
<dbReference type="EMBL" id="CAJVRL010000063">
    <property type="protein sequence ID" value="CAG8955432.1"/>
    <property type="molecule type" value="Genomic_DNA"/>
</dbReference>
<sequence length="249" mass="28954">METEQKQRLLFEDDTSNNDVDISLSKKRSRSLRSQNPVILILLVLSFGMNAFLSIIYFLKPQTTYSSHNIGLTPDVQKMQRWHYTAYSQPNETARDSAWDSIDVDRTIIAIDHDEAVALGLPPTEVFPLDERKDIYAVNAYHQLHCLHLYGVGPGLNPPIYEGQHMRCKNFSALDKWASEHHSCFKYTYVNDEKPLTEMHQWRNCPENSPHGENMRKLLGYGEDWKPDYEGNFGAEFREGYDEKVLWDH</sequence>
<name>A0A9N9PVB7_9HELO</name>
<keyword evidence="2" id="KW-0812">Transmembrane</keyword>
<dbReference type="GO" id="GO:0043386">
    <property type="term" value="P:mycotoxin biosynthetic process"/>
    <property type="evidence" value="ECO:0007669"/>
    <property type="project" value="InterPro"/>
</dbReference>
<evidence type="ECO:0000313" key="3">
    <source>
        <dbReference type="EMBL" id="CAG8955432.1"/>
    </source>
</evidence>
<keyword evidence="4" id="KW-1185">Reference proteome</keyword>
<reference evidence="3" key="1">
    <citation type="submission" date="2021-07" db="EMBL/GenBank/DDBJ databases">
        <authorList>
            <person name="Durling M."/>
        </authorList>
    </citation>
    <scope>NUCLEOTIDE SEQUENCE</scope>
</reference>
<dbReference type="OrthoDB" id="3687641at2759"/>
<dbReference type="Pfam" id="PF11807">
    <property type="entry name" value="UstYa"/>
    <property type="match status" value="1"/>
</dbReference>
<dbReference type="AlphaFoldDB" id="A0A9N9PVB7"/>
<accession>A0A9N9PVB7</accession>
<evidence type="ECO:0000256" key="2">
    <source>
        <dbReference type="SAM" id="Phobius"/>
    </source>
</evidence>
<comment type="similarity">
    <text evidence="1">Belongs to the ustYa family.</text>
</comment>
<evidence type="ECO:0000256" key="1">
    <source>
        <dbReference type="ARBA" id="ARBA00035112"/>
    </source>
</evidence>
<dbReference type="Proteomes" id="UP000696280">
    <property type="component" value="Unassembled WGS sequence"/>
</dbReference>
<proteinExistence type="inferred from homology"/>
<dbReference type="InterPro" id="IPR021765">
    <property type="entry name" value="UstYa-like"/>
</dbReference>
<dbReference type="PANTHER" id="PTHR33365:SF6">
    <property type="entry name" value="OXIDASE USTYA"/>
    <property type="match status" value="1"/>
</dbReference>
<gene>
    <name evidence="3" type="ORF">HYFRA_00010297</name>
</gene>
<dbReference type="PANTHER" id="PTHR33365">
    <property type="entry name" value="YALI0B05434P"/>
    <property type="match status" value="1"/>
</dbReference>
<evidence type="ECO:0000313" key="4">
    <source>
        <dbReference type="Proteomes" id="UP000696280"/>
    </source>
</evidence>